<comment type="caution">
    <text evidence="3">The sequence shown here is derived from an EMBL/GenBank/DDBJ whole genome shotgun (WGS) entry which is preliminary data.</text>
</comment>
<organism evidence="3 4">
    <name type="scientific">Paenirhodobacter populi</name>
    <dbReference type="NCBI Taxonomy" id="2306993"/>
    <lineage>
        <taxon>Bacteria</taxon>
        <taxon>Pseudomonadati</taxon>
        <taxon>Pseudomonadota</taxon>
        <taxon>Alphaproteobacteria</taxon>
        <taxon>Rhodobacterales</taxon>
        <taxon>Rhodobacter group</taxon>
        <taxon>Paenirhodobacter</taxon>
    </lineage>
</organism>
<gene>
    <name evidence="3" type="ORF">D2T29_15350</name>
</gene>
<reference evidence="3 4" key="2">
    <citation type="submission" date="2019-01" db="EMBL/GenBank/DDBJ databases">
        <authorList>
            <person name="Li Y."/>
        </authorList>
    </citation>
    <scope>NUCLEOTIDE SEQUENCE [LARGE SCALE GENOMIC DNA]</scope>
    <source>
        <strain evidence="3 4">07D10-4-3</strain>
    </source>
</reference>
<dbReference type="AlphaFoldDB" id="A0A443K996"/>
<name>A0A443K996_9RHOB</name>
<keyword evidence="2" id="KW-1133">Transmembrane helix</keyword>
<evidence type="ECO:0000313" key="4">
    <source>
        <dbReference type="Proteomes" id="UP000284451"/>
    </source>
</evidence>
<feature type="transmembrane region" description="Helical" evidence="2">
    <location>
        <begin position="67"/>
        <end position="88"/>
    </location>
</feature>
<feature type="region of interest" description="Disordered" evidence="1">
    <location>
        <begin position="1"/>
        <end position="30"/>
    </location>
</feature>
<dbReference type="EMBL" id="SAUY01000021">
    <property type="protein sequence ID" value="RWR29253.1"/>
    <property type="molecule type" value="Genomic_DNA"/>
</dbReference>
<proteinExistence type="predicted"/>
<evidence type="ECO:0000256" key="1">
    <source>
        <dbReference type="SAM" id="MobiDB-lite"/>
    </source>
</evidence>
<reference evidence="3 4" key="1">
    <citation type="submission" date="2019-01" db="EMBL/GenBank/DDBJ databases">
        <title>Sinorhodobacter populi sp. nov. isolated from the symptomatic bark tissue of Populus euramericana canker.</title>
        <authorList>
            <person name="Xu G."/>
        </authorList>
    </citation>
    <scope>NUCLEOTIDE SEQUENCE [LARGE SCALE GENOMIC DNA]</scope>
    <source>
        <strain evidence="3 4">07D10-4-3</strain>
    </source>
</reference>
<dbReference type="Proteomes" id="UP000284451">
    <property type="component" value="Unassembled WGS sequence"/>
</dbReference>
<sequence length="219" mass="23673">MSGRSDRSATDPASCRAAAGRPARTKTRGRQDMWKSLRAGGFAAPRSSVILASGRHPAYCRRKDKEVIMKITAPAAALLILIAAGAAVKADPVTLSTYLRDSSWTERFDAMFGNSAKPDWVQGATESEAVAVTLNGQPYEVLLACKKHDCGNHQLAVLFDKDAMYGLHFETTDNSPEEELIWLNIGGGPDSIDGKTILYAAITGSLFNHPELFTFPAEE</sequence>
<accession>A0A443K996</accession>
<protein>
    <recommendedName>
        <fullName evidence="5">C-lysozyme inhibitor</fullName>
    </recommendedName>
</protein>
<keyword evidence="2" id="KW-0812">Transmembrane</keyword>
<dbReference type="Pfam" id="PF08816">
    <property type="entry name" value="Ivy"/>
    <property type="match status" value="1"/>
</dbReference>
<evidence type="ECO:0000256" key="2">
    <source>
        <dbReference type="SAM" id="Phobius"/>
    </source>
</evidence>
<keyword evidence="2" id="KW-0472">Membrane</keyword>
<evidence type="ECO:0000313" key="3">
    <source>
        <dbReference type="EMBL" id="RWR29253.1"/>
    </source>
</evidence>
<dbReference type="Gene3D" id="3.40.1420.10">
    <property type="entry name" value="Inhibitor of vertebrate lysozyme"/>
    <property type="match status" value="1"/>
</dbReference>
<evidence type="ECO:0008006" key="5">
    <source>
        <dbReference type="Google" id="ProtNLM"/>
    </source>
</evidence>
<dbReference type="SUPFAM" id="SSF89872">
    <property type="entry name" value="Inhibitor of vertebrate lysozyme, Ivy"/>
    <property type="match status" value="1"/>
</dbReference>
<dbReference type="InterPro" id="IPR036501">
    <property type="entry name" value="Inhibitor_vert_lysozyme_sf"/>
</dbReference>